<dbReference type="Proteomes" id="UP000297245">
    <property type="component" value="Unassembled WGS sequence"/>
</dbReference>
<organism evidence="1 2">
    <name type="scientific">Dendrothele bispora (strain CBS 962.96)</name>
    <dbReference type="NCBI Taxonomy" id="1314807"/>
    <lineage>
        <taxon>Eukaryota</taxon>
        <taxon>Fungi</taxon>
        <taxon>Dikarya</taxon>
        <taxon>Basidiomycota</taxon>
        <taxon>Agaricomycotina</taxon>
        <taxon>Agaricomycetes</taxon>
        <taxon>Agaricomycetidae</taxon>
        <taxon>Agaricales</taxon>
        <taxon>Agaricales incertae sedis</taxon>
        <taxon>Dendrothele</taxon>
    </lineage>
</organism>
<accession>A0A4S8M5T3</accession>
<dbReference type="EMBL" id="ML179151">
    <property type="protein sequence ID" value="THU97617.1"/>
    <property type="molecule type" value="Genomic_DNA"/>
</dbReference>
<gene>
    <name evidence="1" type="ORF">K435DRAFT_57771</name>
</gene>
<reference evidence="1 2" key="1">
    <citation type="journal article" date="2019" name="Nat. Ecol. Evol.">
        <title>Megaphylogeny resolves global patterns of mushroom evolution.</title>
        <authorList>
            <person name="Varga T."/>
            <person name="Krizsan K."/>
            <person name="Foldi C."/>
            <person name="Dima B."/>
            <person name="Sanchez-Garcia M."/>
            <person name="Sanchez-Ramirez S."/>
            <person name="Szollosi G.J."/>
            <person name="Szarkandi J.G."/>
            <person name="Papp V."/>
            <person name="Albert L."/>
            <person name="Andreopoulos W."/>
            <person name="Angelini C."/>
            <person name="Antonin V."/>
            <person name="Barry K.W."/>
            <person name="Bougher N.L."/>
            <person name="Buchanan P."/>
            <person name="Buyck B."/>
            <person name="Bense V."/>
            <person name="Catcheside P."/>
            <person name="Chovatia M."/>
            <person name="Cooper J."/>
            <person name="Damon W."/>
            <person name="Desjardin D."/>
            <person name="Finy P."/>
            <person name="Geml J."/>
            <person name="Haridas S."/>
            <person name="Hughes K."/>
            <person name="Justo A."/>
            <person name="Karasinski D."/>
            <person name="Kautmanova I."/>
            <person name="Kiss B."/>
            <person name="Kocsube S."/>
            <person name="Kotiranta H."/>
            <person name="LaButti K.M."/>
            <person name="Lechner B.E."/>
            <person name="Liimatainen K."/>
            <person name="Lipzen A."/>
            <person name="Lukacs Z."/>
            <person name="Mihaltcheva S."/>
            <person name="Morgado L.N."/>
            <person name="Niskanen T."/>
            <person name="Noordeloos M.E."/>
            <person name="Ohm R.A."/>
            <person name="Ortiz-Santana B."/>
            <person name="Ovrebo C."/>
            <person name="Racz N."/>
            <person name="Riley R."/>
            <person name="Savchenko A."/>
            <person name="Shiryaev A."/>
            <person name="Soop K."/>
            <person name="Spirin V."/>
            <person name="Szebenyi C."/>
            <person name="Tomsovsky M."/>
            <person name="Tulloss R.E."/>
            <person name="Uehling J."/>
            <person name="Grigoriev I.V."/>
            <person name="Vagvolgyi C."/>
            <person name="Papp T."/>
            <person name="Martin F.M."/>
            <person name="Miettinen O."/>
            <person name="Hibbett D.S."/>
            <person name="Nagy L.G."/>
        </authorList>
    </citation>
    <scope>NUCLEOTIDE SEQUENCE [LARGE SCALE GENOMIC DNA]</scope>
    <source>
        <strain evidence="1 2">CBS 962.96</strain>
    </source>
</reference>
<dbReference type="AlphaFoldDB" id="A0A4S8M5T3"/>
<keyword evidence="2" id="KW-1185">Reference proteome</keyword>
<protein>
    <submittedName>
        <fullName evidence="1">Uncharacterized protein</fullName>
    </submittedName>
</protein>
<evidence type="ECO:0000313" key="1">
    <source>
        <dbReference type="EMBL" id="THU97617.1"/>
    </source>
</evidence>
<evidence type="ECO:0000313" key="2">
    <source>
        <dbReference type="Proteomes" id="UP000297245"/>
    </source>
</evidence>
<name>A0A4S8M5T3_DENBC</name>
<sequence length="74" mass="8462">MSLQSRRCCNTVIAVCMLSGRLTQVTKCGYPLFRLYVLTFCFNDFLLCKPPEILQTIVTVNLQYSLNSDVDISY</sequence>
<proteinExistence type="predicted"/>